<feature type="domain" description="NAD-dependent epimerase/dehydratase" evidence="2">
    <location>
        <begin position="5"/>
        <end position="216"/>
    </location>
</feature>
<evidence type="ECO:0000313" key="4">
    <source>
        <dbReference type="EMBL" id="OIV43940.1"/>
    </source>
</evidence>
<dbReference type="SUPFAM" id="SSF51735">
    <property type="entry name" value="NAD(P)-binding Rossmann-fold domains"/>
    <property type="match status" value="1"/>
</dbReference>
<gene>
    <name evidence="4" type="ORF">BKM63_01700</name>
</gene>
<dbReference type="RefSeq" id="WP_071634943.1">
    <property type="nucleotide sequence ID" value="NZ_MLFK01000001.1"/>
</dbReference>
<dbReference type="Gene3D" id="3.40.50.720">
    <property type="entry name" value="NAD(P)-binding Rossmann-like Domain"/>
    <property type="match status" value="1"/>
</dbReference>
<evidence type="ECO:0000313" key="5">
    <source>
        <dbReference type="Proteomes" id="UP000182826"/>
    </source>
</evidence>
<dbReference type="InterPro" id="IPR013549">
    <property type="entry name" value="DUF1731"/>
</dbReference>
<dbReference type="InterPro" id="IPR010099">
    <property type="entry name" value="SDR39U1"/>
</dbReference>
<evidence type="ECO:0000259" key="3">
    <source>
        <dbReference type="Pfam" id="PF08338"/>
    </source>
</evidence>
<dbReference type="Pfam" id="PF01370">
    <property type="entry name" value="Epimerase"/>
    <property type="match status" value="1"/>
</dbReference>
<dbReference type="NCBIfam" id="TIGR01777">
    <property type="entry name" value="yfcH"/>
    <property type="match status" value="1"/>
</dbReference>
<accession>A0A1J7CQU7</accession>
<dbReference type="PANTHER" id="PTHR11092">
    <property type="entry name" value="SUGAR NUCLEOTIDE EPIMERASE RELATED"/>
    <property type="match status" value="1"/>
</dbReference>
<proteinExistence type="inferred from homology"/>
<organism evidence="4 5">
    <name type="scientific">Flavobacterium johnsoniae</name>
    <name type="common">Cytophaga johnsonae</name>
    <dbReference type="NCBI Taxonomy" id="986"/>
    <lineage>
        <taxon>Bacteria</taxon>
        <taxon>Pseudomonadati</taxon>
        <taxon>Bacteroidota</taxon>
        <taxon>Flavobacteriia</taxon>
        <taxon>Flavobacteriales</taxon>
        <taxon>Flavobacteriaceae</taxon>
        <taxon>Flavobacterium</taxon>
    </lineage>
</organism>
<feature type="domain" description="DUF1731" evidence="3">
    <location>
        <begin position="255"/>
        <end position="298"/>
    </location>
</feature>
<comment type="similarity">
    <text evidence="1">Belongs to the NAD(P)-dependent epimerase/dehydratase family. SDR39U1 subfamily.</text>
</comment>
<dbReference type="Proteomes" id="UP000182826">
    <property type="component" value="Unassembled WGS sequence"/>
</dbReference>
<dbReference type="AlphaFoldDB" id="A0A1J7CQU7"/>
<dbReference type="InterPro" id="IPR036291">
    <property type="entry name" value="NAD(P)-bd_dom_sf"/>
</dbReference>
<reference evidence="4 5" key="1">
    <citation type="submission" date="2016-10" db="EMBL/GenBank/DDBJ databases">
        <title>Draft Genome Sequence of Rhizobacteria Flavobacterium johnsoniae CI04.</title>
        <authorList>
            <person name="Bravo J.I."/>
            <person name="Lozano G.L."/>
            <person name="Handelsman J."/>
        </authorList>
    </citation>
    <scope>NUCLEOTIDE SEQUENCE [LARGE SCALE GENOMIC DNA]</scope>
    <source>
        <strain evidence="4 5">CI04</strain>
    </source>
</reference>
<dbReference type="EMBL" id="MLFK01000001">
    <property type="protein sequence ID" value="OIV43940.1"/>
    <property type="molecule type" value="Genomic_DNA"/>
</dbReference>
<dbReference type="InterPro" id="IPR001509">
    <property type="entry name" value="Epimerase_deHydtase"/>
</dbReference>
<protein>
    <submittedName>
        <fullName evidence="4">TIGR01777 family protein</fullName>
    </submittedName>
</protein>
<dbReference type="OrthoDB" id="9801773at2"/>
<dbReference type="PANTHER" id="PTHR11092:SF0">
    <property type="entry name" value="EPIMERASE FAMILY PROTEIN SDR39U1"/>
    <property type="match status" value="1"/>
</dbReference>
<name>A0A1J7CQU7_FLAJO</name>
<keyword evidence="5" id="KW-1185">Reference proteome</keyword>
<evidence type="ECO:0000256" key="1">
    <source>
        <dbReference type="ARBA" id="ARBA00009353"/>
    </source>
</evidence>
<comment type="caution">
    <text evidence="4">The sequence shown here is derived from an EMBL/GenBank/DDBJ whole genome shotgun (WGS) entry which is preliminary data.</text>
</comment>
<dbReference type="Pfam" id="PF08338">
    <property type="entry name" value="DUF1731"/>
    <property type="match status" value="1"/>
</dbReference>
<sequence length="303" mass="33739">MAQNVLLTGGSGFIGKHLTNVLIDAGYSVSVLSRSNKENTPEIKYYNWDLNKNYIDENAVLNADYIIHLAGEGIVEKRWTEKRKKAILESRTKPIDLIFSVLEKHNKKLNAFISSSAVGIYGAVTSHKICTEETPPADDFLGTTCQIWENAVDKIEAFGIRTVKIRTGIVLGKDEGFLKKVNPSFKSGFGAVLGTGKQYLPWIHIEDLCQIYCKSVVDDKMHGPYNAAVTDNTTNSRFSKILAALYGYAIWLPKVPPFILRIGLGEMSEAILKGQRVSSEKIQKTGFEFQFTDLEKALISCIH</sequence>
<evidence type="ECO:0000259" key="2">
    <source>
        <dbReference type="Pfam" id="PF01370"/>
    </source>
</evidence>